<reference evidence="2 3" key="1">
    <citation type="submission" date="2021-10" db="EMBL/GenBank/DDBJ databases">
        <title>Anaerobic single-cell dispensing facilitates the cultivation of human gut bacteria.</title>
        <authorList>
            <person name="Afrizal A."/>
        </authorList>
    </citation>
    <scope>NUCLEOTIDE SEQUENCE [LARGE SCALE GENOMIC DNA]</scope>
    <source>
        <strain evidence="2 3">CLA-AA-H277</strain>
    </source>
</reference>
<organism evidence="2 3">
    <name type="scientific">Fusicatenibacter faecihominis</name>
    <dbReference type="NCBI Taxonomy" id="2881276"/>
    <lineage>
        <taxon>Bacteria</taxon>
        <taxon>Bacillati</taxon>
        <taxon>Bacillota</taxon>
        <taxon>Clostridia</taxon>
        <taxon>Lachnospirales</taxon>
        <taxon>Lachnospiraceae</taxon>
        <taxon>Fusicatenibacter</taxon>
    </lineage>
</organism>
<evidence type="ECO:0000313" key="2">
    <source>
        <dbReference type="EMBL" id="MCC2188494.1"/>
    </source>
</evidence>
<feature type="domain" description="HTH cro/C1-type" evidence="1">
    <location>
        <begin position="10"/>
        <end position="63"/>
    </location>
</feature>
<dbReference type="AlphaFoldDB" id="A0AAE3DQE2"/>
<dbReference type="SUPFAM" id="SSF47413">
    <property type="entry name" value="lambda repressor-like DNA-binding domains"/>
    <property type="match status" value="2"/>
</dbReference>
<dbReference type="InterPro" id="IPR001387">
    <property type="entry name" value="Cro/C1-type_HTH"/>
</dbReference>
<dbReference type="InterPro" id="IPR011990">
    <property type="entry name" value="TPR-like_helical_dom_sf"/>
</dbReference>
<keyword evidence="3" id="KW-1185">Reference proteome</keyword>
<comment type="caution">
    <text evidence="2">The sequence shown here is derived from an EMBL/GenBank/DDBJ whole genome shotgun (WGS) entry which is preliminary data.</text>
</comment>
<name>A0AAE3DQE2_9FIRM</name>
<protein>
    <submittedName>
        <fullName evidence="2">Transcriptional regulator</fullName>
    </submittedName>
</protein>
<dbReference type="PANTHER" id="PTHR37038">
    <property type="entry name" value="TRANSCRIPTIONAL REGULATOR-RELATED"/>
    <property type="match status" value="1"/>
</dbReference>
<accession>A0AAE3DQE2</accession>
<dbReference type="Proteomes" id="UP001197875">
    <property type="component" value="Unassembled WGS sequence"/>
</dbReference>
<evidence type="ECO:0000259" key="1">
    <source>
        <dbReference type="PROSITE" id="PS50943"/>
    </source>
</evidence>
<dbReference type="CDD" id="cd00093">
    <property type="entry name" value="HTH_XRE"/>
    <property type="match status" value="2"/>
</dbReference>
<feature type="domain" description="HTH cro/C1-type" evidence="1">
    <location>
        <begin position="309"/>
        <end position="353"/>
    </location>
</feature>
<dbReference type="RefSeq" id="WP_227614067.1">
    <property type="nucleotide sequence ID" value="NZ_JAJEPR010000002.1"/>
</dbReference>
<proteinExistence type="predicted"/>
<dbReference type="SMART" id="SM00530">
    <property type="entry name" value="HTH_XRE"/>
    <property type="match status" value="2"/>
</dbReference>
<dbReference type="PROSITE" id="PS50943">
    <property type="entry name" value="HTH_CROC1"/>
    <property type="match status" value="2"/>
</dbReference>
<dbReference type="GO" id="GO:0003677">
    <property type="term" value="F:DNA binding"/>
    <property type="evidence" value="ECO:0007669"/>
    <property type="project" value="InterPro"/>
</dbReference>
<sequence>MKKNELGGLLRRLRKEAGFSQGLLCSGLCSVSRYARIEREELEPDFFLLDRLMGRLGKSVERLEYVMPLSIYRIYERRQDIQEAILHGRLSEAENLLNLYEKEKLAEGSLHRQYILQERAQVAWIREEDPDEILKLLDQAIGETLLSEEEMKKERCFSAEEGKLLLFRWEVSRKSRTASRDFEELKRLLRCICEQKTNRMDRSKIFPYAVLLYGEHAPEEKITTVRSLAEEALELLRDEGKLLYMPELLELCGKLLRKSGVPEEKLQAQLLDRMRQSLLETEQEYGISFEKYRLFDHVIRRFYIDAEMIRKTRTAVGMTQEKLSEDICAQETLARVENGRQTPQSRKLQQMMEKMGRGCVRVNMAMVTEQYETIELEQELSKYIHQEKHENAKEVLGKIKTCLDMNSPVNQQYVQAEQVNIDYVEKTADWNECLERLRLLYQMTVKSDPEEECEFVLSTEEFRILSQMALIYFDNQQKDKSIFIYRRQVKQFSMTCVRPVFHILDWGVSKNNLALCMTGENGDLEEAISLSIESIKIDIKAGLGASLGRSLITLGDAWEQKRDERYVHYFKNGIFLLKLYKMDYLYHDVISHIQLMKFPDRNQFNDVLRWDGQFLK</sequence>
<dbReference type="Pfam" id="PF01381">
    <property type="entry name" value="HTH_3"/>
    <property type="match status" value="1"/>
</dbReference>
<dbReference type="InterPro" id="IPR010982">
    <property type="entry name" value="Lambda_DNA-bd_dom_sf"/>
</dbReference>
<gene>
    <name evidence="2" type="ORF">LKD71_01420</name>
</gene>
<dbReference type="Gene3D" id="1.25.40.10">
    <property type="entry name" value="Tetratricopeptide repeat domain"/>
    <property type="match status" value="2"/>
</dbReference>
<dbReference type="InterPro" id="IPR053163">
    <property type="entry name" value="HTH-type_regulator_Rgg"/>
</dbReference>
<evidence type="ECO:0000313" key="3">
    <source>
        <dbReference type="Proteomes" id="UP001197875"/>
    </source>
</evidence>
<dbReference type="EMBL" id="JAJEPR010000002">
    <property type="protein sequence ID" value="MCC2188494.1"/>
    <property type="molecule type" value="Genomic_DNA"/>
</dbReference>